<dbReference type="InterPro" id="IPR003280">
    <property type="entry name" value="2pore_dom_K_chnl"/>
</dbReference>
<dbReference type="PANTHER" id="PTHR11003:SF291">
    <property type="entry name" value="IP11374P"/>
    <property type="match status" value="1"/>
</dbReference>
<dbReference type="GO" id="GO:0022841">
    <property type="term" value="F:potassium ion leak channel activity"/>
    <property type="evidence" value="ECO:0007669"/>
    <property type="project" value="TreeGrafter"/>
</dbReference>
<dbReference type="GO" id="GO:0015271">
    <property type="term" value="F:outward rectifier potassium channel activity"/>
    <property type="evidence" value="ECO:0007669"/>
    <property type="project" value="TreeGrafter"/>
</dbReference>
<protein>
    <submittedName>
        <fullName evidence="10">Potassium channel protein</fullName>
    </submittedName>
</protein>
<proteinExistence type="predicted"/>
<evidence type="ECO:0000256" key="1">
    <source>
        <dbReference type="ARBA" id="ARBA00004141"/>
    </source>
</evidence>
<evidence type="ECO:0000259" key="9">
    <source>
        <dbReference type="Pfam" id="PF07885"/>
    </source>
</evidence>
<feature type="transmembrane region" description="Helical" evidence="8">
    <location>
        <begin position="27"/>
        <end position="45"/>
    </location>
</feature>
<evidence type="ECO:0000256" key="3">
    <source>
        <dbReference type="ARBA" id="ARBA00022692"/>
    </source>
</evidence>
<dbReference type="InterPro" id="IPR013099">
    <property type="entry name" value="K_chnl_dom"/>
</dbReference>
<dbReference type="HOGENOM" id="CLU_141475_1_0_2"/>
<comment type="subcellular location">
    <subcellularLocation>
        <location evidence="1">Membrane</location>
        <topology evidence="1">Multi-pass membrane protein</topology>
    </subcellularLocation>
</comment>
<dbReference type="STRING" id="1434110.MSHOH_1440"/>
<gene>
    <name evidence="10" type="ORF">MSHOH_1440</name>
</gene>
<sequence length="136" mass="15693">MIQFLLPIMVIVRTLTVLLKDPRFRSLLFLVLFTLAMGTFFYHSVEGWSLLDSLYFSVITLTTVGYGDFTPQTVYGKIFTMIYIFFGLGILIGFITPIGEFLVDRRLERLEKQVQKKEKSEDEFDFSGVIGKLGKR</sequence>
<dbReference type="GeneID" id="24830637"/>
<reference evidence="10 11" key="1">
    <citation type="submission" date="2014-07" db="EMBL/GenBank/DDBJ databases">
        <title>Methanogenic archaea and the global carbon cycle.</title>
        <authorList>
            <person name="Henriksen J.R."/>
            <person name="Luke J."/>
            <person name="Reinhart S."/>
            <person name="Benedict M.N."/>
            <person name="Youngblut N.D."/>
            <person name="Metcalf M.E."/>
            <person name="Whitaker R.J."/>
            <person name="Metcalf W.W."/>
        </authorList>
    </citation>
    <scope>NUCLEOTIDE SEQUENCE [LARGE SCALE GENOMIC DNA]</scope>
    <source>
        <strain evidence="10 11">HB-1</strain>
    </source>
</reference>
<dbReference type="RefSeq" id="WP_239451266.1">
    <property type="nucleotide sequence ID" value="NZ_CP009516.1"/>
</dbReference>
<dbReference type="Pfam" id="PF07885">
    <property type="entry name" value="Ion_trans_2"/>
    <property type="match status" value="1"/>
</dbReference>
<dbReference type="Gene3D" id="1.10.287.70">
    <property type="match status" value="1"/>
</dbReference>
<organism evidence="10 11">
    <name type="scientific">Methanosarcina horonobensis HB-1 = JCM 15518</name>
    <dbReference type="NCBI Taxonomy" id="1434110"/>
    <lineage>
        <taxon>Archaea</taxon>
        <taxon>Methanobacteriati</taxon>
        <taxon>Methanobacteriota</taxon>
        <taxon>Stenosarchaea group</taxon>
        <taxon>Methanomicrobia</taxon>
        <taxon>Methanosarcinales</taxon>
        <taxon>Methanosarcinaceae</taxon>
        <taxon>Methanosarcina</taxon>
    </lineage>
</organism>
<evidence type="ECO:0000256" key="4">
    <source>
        <dbReference type="ARBA" id="ARBA00022989"/>
    </source>
</evidence>
<evidence type="ECO:0000256" key="6">
    <source>
        <dbReference type="ARBA" id="ARBA00023136"/>
    </source>
</evidence>
<dbReference type="AlphaFoldDB" id="A0A0E3SEI8"/>
<feature type="domain" description="Potassium channel" evidence="9">
    <location>
        <begin position="30"/>
        <end position="103"/>
    </location>
</feature>
<evidence type="ECO:0000313" key="11">
    <source>
        <dbReference type="Proteomes" id="UP000033101"/>
    </source>
</evidence>
<dbReference type="PATRIC" id="fig|1434110.4.peg.1793"/>
<dbReference type="Proteomes" id="UP000033101">
    <property type="component" value="Chromosome"/>
</dbReference>
<dbReference type="GO" id="GO:0005886">
    <property type="term" value="C:plasma membrane"/>
    <property type="evidence" value="ECO:0007669"/>
    <property type="project" value="TreeGrafter"/>
</dbReference>
<evidence type="ECO:0000313" key="10">
    <source>
        <dbReference type="EMBL" id="AKB77923.1"/>
    </source>
</evidence>
<keyword evidence="7 10" id="KW-0407">Ion channel</keyword>
<evidence type="ECO:0000256" key="7">
    <source>
        <dbReference type="ARBA" id="ARBA00023303"/>
    </source>
</evidence>
<dbReference type="KEGG" id="mhor:MSHOH_1440"/>
<dbReference type="GO" id="GO:0030322">
    <property type="term" value="P:stabilization of membrane potential"/>
    <property type="evidence" value="ECO:0007669"/>
    <property type="project" value="TreeGrafter"/>
</dbReference>
<evidence type="ECO:0000256" key="8">
    <source>
        <dbReference type="SAM" id="Phobius"/>
    </source>
</evidence>
<feature type="transmembrane region" description="Helical" evidence="8">
    <location>
        <begin position="78"/>
        <end position="103"/>
    </location>
</feature>
<evidence type="ECO:0000256" key="2">
    <source>
        <dbReference type="ARBA" id="ARBA00022448"/>
    </source>
</evidence>
<dbReference type="EMBL" id="CP009516">
    <property type="protein sequence ID" value="AKB77923.1"/>
    <property type="molecule type" value="Genomic_DNA"/>
</dbReference>
<keyword evidence="6 8" id="KW-0472">Membrane</keyword>
<keyword evidence="2" id="KW-0813">Transport</keyword>
<keyword evidence="5" id="KW-0406">Ion transport</keyword>
<name>A0A0E3SEI8_9EURY</name>
<dbReference type="SUPFAM" id="SSF81324">
    <property type="entry name" value="Voltage-gated potassium channels"/>
    <property type="match status" value="1"/>
</dbReference>
<keyword evidence="11" id="KW-1185">Reference proteome</keyword>
<keyword evidence="3 8" id="KW-0812">Transmembrane</keyword>
<dbReference type="PANTHER" id="PTHR11003">
    <property type="entry name" value="POTASSIUM CHANNEL, SUBFAMILY K"/>
    <property type="match status" value="1"/>
</dbReference>
<keyword evidence="4 8" id="KW-1133">Transmembrane helix</keyword>
<accession>A0A0E3SEI8</accession>
<evidence type="ECO:0000256" key="5">
    <source>
        <dbReference type="ARBA" id="ARBA00023065"/>
    </source>
</evidence>